<sequence length="99" mass="11586">MFLTNLTIDDGTQVLHAQQEIPSYAKWGSLAVRKTKERYPDAAIVDYLHIGKEYGTKISTEKFKLWLRQDGKEFGVFIDIQFETDSEKLLDIKFRETNR</sequence>
<organism evidence="1 2">
    <name type="scientific">Rossellomorea vietnamensis</name>
    <dbReference type="NCBI Taxonomy" id="218284"/>
    <lineage>
        <taxon>Bacteria</taxon>
        <taxon>Bacillati</taxon>
        <taxon>Bacillota</taxon>
        <taxon>Bacilli</taxon>
        <taxon>Bacillales</taxon>
        <taxon>Bacillaceae</taxon>
        <taxon>Rossellomorea</taxon>
    </lineage>
</organism>
<protein>
    <recommendedName>
        <fullName evidence="3">DUF3889 domain-containing protein</fullName>
    </recommendedName>
</protein>
<dbReference type="Pfam" id="PF13028">
    <property type="entry name" value="DUF3889"/>
    <property type="match status" value="1"/>
</dbReference>
<dbReference type="PATRIC" id="fig|218284.4.peg.3371"/>
<evidence type="ECO:0000313" key="2">
    <source>
        <dbReference type="Proteomes" id="UP000050398"/>
    </source>
</evidence>
<comment type="caution">
    <text evidence="1">The sequence shown here is derived from an EMBL/GenBank/DDBJ whole genome shotgun (WGS) entry which is preliminary data.</text>
</comment>
<dbReference type="RefSeq" id="WP_060672174.1">
    <property type="nucleotide sequence ID" value="NZ_JBCNGU010000018.1"/>
</dbReference>
<dbReference type="InterPro" id="IPR024987">
    <property type="entry name" value="DUF3889"/>
</dbReference>
<reference evidence="1 2" key="1">
    <citation type="submission" date="2015-08" db="EMBL/GenBank/DDBJ databases">
        <title>Draft Genome Sequence of Bacillus vietnamensis UCD-SED5.</title>
        <authorList>
            <person name="Lee R.D."/>
            <person name="Jospin G."/>
            <person name="Lang J.M."/>
            <person name="Coil D.A."/>
            <person name="Eisen J.A."/>
        </authorList>
    </citation>
    <scope>NUCLEOTIDE SEQUENCE [LARGE SCALE GENOMIC DNA]</scope>
    <source>
        <strain evidence="1 2">UCD-SED5</strain>
    </source>
</reference>
<dbReference type="OrthoDB" id="2377048at2"/>
<dbReference type="AlphaFoldDB" id="A0A0P6W2H4"/>
<dbReference type="EMBL" id="LIXZ01000005">
    <property type="protein sequence ID" value="KPL60211.1"/>
    <property type="molecule type" value="Genomic_DNA"/>
</dbReference>
<dbReference type="Proteomes" id="UP000050398">
    <property type="component" value="Unassembled WGS sequence"/>
</dbReference>
<accession>A0A0P6W2H4</accession>
<gene>
    <name evidence="1" type="ORF">AM506_08675</name>
</gene>
<proteinExistence type="predicted"/>
<evidence type="ECO:0000313" key="1">
    <source>
        <dbReference type="EMBL" id="KPL60211.1"/>
    </source>
</evidence>
<name>A0A0P6W2H4_9BACI</name>
<evidence type="ECO:0008006" key="3">
    <source>
        <dbReference type="Google" id="ProtNLM"/>
    </source>
</evidence>
<dbReference type="Gene3D" id="3.10.450.390">
    <property type="entry name" value="Protein of unknown function DUF3889"/>
    <property type="match status" value="1"/>
</dbReference>